<keyword evidence="6 7" id="KW-0067">ATP-binding</keyword>
<dbReference type="GeneID" id="123087986"/>
<dbReference type="STRING" id="4565.A0A3B5XVW5"/>
<dbReference type="PROSITE" id="PS50011">
    <property type="entry name" value="PROTEIN_KINASE_DOM"/>
    <property type="match status" value="2"/>
</dbReference>
<dbReference type="InterPro" id="IPR052101">
    <property type="entry name" value="Plant_StressResp_Kinase"/>
</dbReference>
<dbReference type="InterPro" id="IPR017441">
    <property type="entry name" value="Protein_kinase_ATP_BS"/>
</dbReference>
<evidence type="ECO:0000256" key="2">
    <source>
        <dbReference type="ARBA" id="ARBA00022553"/>
    </source>
</evidence>
<dbReference type="InterPro" id="IPR011009">
    <property type="entry name" value="Kinase-like_dom_sf"/>
</dbReference>
<dbReference type="FunFam" id="1.10.510.10:FF:000474">
    <property type="entry name" value="Wall-associated receptor kinase 3"/>
    <property type="match status" value="1"/>
</dbReference>
<dbReference type="PANTHER" id="PTHR47983">
    <property type="entry name" value="PTO-INTERACTING PROTEIN 1-LIKE"/>
    <property type="match status" value="1"/>
</dbReference>
<evidence type="ECO:0000259" key="8">
    <source>
        <dbReference type="PROSITE" id="PS50011"/>
    </source>
</evidence>
<dbReference type="PaxDb" id="4565-Traes_1AS_DA6E71D52.1"/>
<dbReference type="GO" id="GO:0005886">
    <property type="term" value="C:plasma membrane"/>
    <property type="evidence" value="ECO:0000318"/>
    <property type="project" value="GO_Central"/>
</dbReference>
<keyword evidence="5" id="KW-0418">Kinase</keyword>
<dbReference type="RefSeq" id="XP_044366084.1">
    <property type="nucleotide sequence ID" value="XM_044510149.1"/>
</dbReference>
<organism evidence="9">
    <name type="scientific">Triticum aestivum</name>
    <name type="common">Wheat</name>
    <dbReference type="NCBI Taxonomy" id="4565"/>
    <lineage>
        <taxon>Eukaryota</taxon>
        <taxon>Viridiplantae</taxon>
        <taxon>Streptophyta</taxon>
        <taxon>Embryophyta</taxon>
        <taxon>Tracheophyta</taxon>
        <taxon>Spermatophyta</taxon>
        <taxon>Magnoliopsida</taxon>
        <taxon>Liliopsida</taxon>
        <taxon>Poales</taxon>
        <taxon>Poaceae</taxon>
        <taxon>BOP clade</taxon>
        <taxon>Pooideae</taxon>
        <taxon>Triticodae</taxon>
        <taxon>Triticeae</taxon>
        <taxon>Triticinae</taxon>
        <taxon>Triticum</taxon>
    </lineage>
</organism>
<keyword evidence="3" id="KW-0808">Transferase</keyword>
<dbReference type="OrthoDB" id="635774at2759"/>
<sequence length="686" mass="76749">MDYQGNNLSDFFQANGHLVLKRVDNNYKLRSFTEKEIEHITDRYSTSLGSGSFGDVYKGRLDDQRPVAVKRYKNGTKKEEFAKEVIVHSQINHKNVVRLLGCCTEENALMIVMEFVCNGNLYNILHCSNADGPILFPLDKRLDIAIESAEALSCMHSMYSPVLHGDIKPANILLDEKYLPKLSDFGIARLLSTDEAQRTKIVIGCIGYVDPLFCQSGILTTKSDVYSFGVVLLEMITRKKATDGTTSLTQCFAEAMGSGKKVRQLFDVEITYDKKKMKLIEEIVKLAVTCLRLDDKMRPTMVEVADRLRRIRKALPKHKGESSTGPPYADINNWHIRRGNAQDVPTISLDEMKKITRNFSNGALIGESSQGRVFFKVLKYGPESAFNSSQEIDLKIEAISRLKHENVVQLLGCWVEGDEYVLAYEYTLGGTLHDILHSKGKKGVRGAKSRAALSWMQRVKIALSAAEGLEFLHHKAEPQVTHGNIISSKILLFDNDIAKVGDAGISNVLVSDNMSRCHSFRCGLDLDRMDGHGYHEDDYHVDLYSATGQCNTKSDVYAFGVVLLELLTGRKAVDHTLPRGRQSLVTWVCTLGEKGLCTHCDKNPFIWAYINSMEDNVLTETSLSEDKVQRCVDPRLEGDYPHNAVTKMGAIAALCVHYNPDLRPNMSTVVKGLRQLLHSEPCDLVS</sequence>
<proteinExistence type="predicted"/>
<dbReference type="GO" id="GO:0004674">
    <property type="term" value="F:protein serine/threonine kinase activity"/>
    <property type="evidence" value="ECO:0007669"/>
    <property type="project" value="UniProtKB-KW"/>
</dbReference>
<keyword evidence="10" id="KW-1185">Reference proteome</keyword>
<name>A0A3B5XVW5_WHEAT</name>
<protein>
    <recommendedName>
        <fullName evidence="8">Protein kinase domain-containing protein</fullName>
    </recommendedName>
</protein>
<dbReference type="Pfam" id="PF07714">
    <property type="entry name" value="PK_Tyr_Ser-Thr"/>
    <property type="match status" value="2"/>
</dbReference>
<dbReference type="Gene3D" id="3.30.200.20">
    <property type="entry name" value="Phosphorylase Kinase, domain 1"/>
    <property type="match status" value="2"/>
</dbReference>
<reference evidence="9" key="2">
    <citation type="submission" date="2018-10" db="UniProtKB">
        <authorList>
            <consortium name="EnsemblPlants"/>
        </authorList>
    </citation>
    <scope>IDENTIFICATION</scope>
</reference>
<dbReference type="Gramene" id="TraesCS1A02G061500.1">
    <property type="protein sequence ID" value="TraesCS1A02G061500.1"/>
    <property type="gene ID" value="TraesCS1A02G061500"/>
</dbReference>
<keyword evidence="2" id="KW-0597">Phosphoprotein</keyword>
<accession>A0A3B5XVW5</accession>
<evidence type="ECO:0000256" key="3">
    <source>
        <dbReference type="ARBA" id="ARBA00022679"/>
    </source>
</evidence>
<dbReference type="AlphaFoldDB" id="A0A3B5XVW5"/>
<dbReference type="PROSITE" id="PS00108">
    <property type="entry name" value="PROTEIN_KINASE_ST"/>
    <property type="match status" value="1"/>
</dbReference>
<dbReference type="PROSITE" id="PS00107">
    <property type="entry name" value="PROTEIN_KINASE_ATP"/>
    <property type="match status" value="1"/>
</dbReference>
<keyword evidence="4 7" id="KW-0547">Nucleotide-binding</keyword>
<dbReference type="InterPro" id="IPR000719">
    <property type="entry name" value="Prot_kinase_dom"/>
</dbReference>
<evidence type="ECO:0000256" key="5">
    <source>
        <dbReference type="ARBA" id="ARBA00022777"/>
    </source>
</evidence>
<dbReference type="GO" id="GO:0005524">
    <property type="term" value="F:ATP binding"/>
    <property type="evidence" value="ECO:0007669"/>
    <property type="project" value="UniProtKB-UniRule"/>
</dbReference>
<dbReference type="InterPro" id="IPR008271">
    <property type="entry name" value="Ser/Thr_kinase_AS"/>
</dbReference>
<feature type="domain" description="Protein kinase" evidence="8">
    <location>
        <begin position="349"/>
        <end position="677"/>
    </location>
</feature>
<dbReference type="GO" id="GO:0007166">
    <property type="term" value="P:cell surface receptor signaling pathway"/>
    <property type="evidence" value="ECO:0000318"/>
    <property type="project" value="GO_Central"/>
</dbReference>
<dbReference type="OMA" id="PKRELTW"/>
<evidence type="ECO:0000313" key="9">
    <source>
        <dbReference type="EnsemblPlants" id="TraesCS1A02G061500.1"/>
    </source>
</evidence>
<dbReference type="Gene3D" id="1.10.510.10">
    <property type="entry name" value="Transferase(Phosphotransferase) domain 1"/>
    <property type="match status" value="2"/>
</dbReference>
<evidence type="ECO:0000256" key="6">
    <source>
        <dbReference type="ARBA" id="ARBA00022840"/>
    </source>
</evidence>
<gene>
    <name evidence="9" type="primary">LOC123087986</name>
</gene>
<evidence type="ECO:0000313" key="10">
    <source>
        <dbReference type="Proteomes" id="UP000019116"/>
    </source>
</evidence>
<dbReference type="SMR" id="A0A3B5XVW5"/>
<evidence type="ECO:0000256" key="7">
    <source>
        <dbReference type="PROSITE-ProRule" id="PRU10141"/>
    </source>
</evidence>
<dbReference type="FunFam" id="3.30.200.20:FF:000337">
    <property type="entry name" value="Wall-associated receptor kinase 3"/>
    <property type="match status" value="1"/>
</dbReference>
<evidence type="ECO:0000256" key="4">
    <source>
        <dbReference type="ARBA" id="ARBA00022741"/>
    </source>
</evidence>
<feature type="binding site" evidence="7">
    <location>
        <position position="70"/>
    </location>
    <ligand>
        <name>ATP</name>
        <dbReference type="ChEBI" id="CHEBI:30616"/>
    </ligand>
</feature>
<reference evidence="9" key="1">
    <citation type="submission" date="2018-08" db="EMBL/GenBank/DDBJ databases">
        <authorList>
            <person name="Rossello M."/>
        </authorList>
    </citation>
    <scope>NUCLEOTIDE SEQUENCE [LARGE SCALE GENOMIC DNA]</scope>
    <source>
        <strain evidence="9">cv. Chinese Spring</strain>
    </source>
</reference>
<dbReference type="PANTHER" id="PTHR47983:SF40">
    <property type="entry name" value="OS01G0323100 PROTEIN"/>
    <property type="match status" value="1"/>
</dbReference>
<dbReference type="RefSeq" id="XP_044366152.1">
    <property type="nucleotide sequence ID" value="XM_044510217.1"/>
</dbReference>
<dbReference type="SMART" id="SM00220">
    <property type="entry name" value="S_TKc"/>
    <property type="match status" value="1"/>
</dbReference>
<feature type="domain" description="Protein kinase" evidence="8">
    <location>
        <begin position="42"/>
        <end position="315"/>
    </location>
</feature>
<keyword evidence="1" id="KW-0723">Serine/threonine-protein kinase</keyword>
<dbReference type="Gramene" id="TraesCS1A03G0148200.1">
    <property type="protein sequence ID" value="TraesCS1A03G0148200.1.CDS"/>
    <property type="gene ID" value="TraesCS1A03G0148200"/>
</dbReference>
<dbReference type="SUPFAM" id="SSF56112">
    <property type="entry name" value="Protein kinase-like (PK-like)"/>
    <property type="match status" value="2"/>
</dbReference>
<dbReference type="EnsemblPlants" id="TraesCS1A02G061500.1">
    <property type="protein sequence ID" value="TraesCS1A02G061500.1"/>
    <property type="gene ID" value="TraesCS1A02G061500"/>
</dbReference>
<evidence type="ECO:0000256" key="1">
    <source>
        <dbReference type="ARBA" id="ARBA00022527"/>
    </source>
</evidence>
<dbReference type="KEGG" id="taes:123087986"/>
<dbReference type="InterPro" id="IPR001245">
    <property type="entry name" value="Ser-Thr/Tyr_kinase_cat_dom"/>
</dbReference>
<dbReference type="Proteomes" id="UP000019116">
    <property type="component" value="Chromosome 1A"/>
</dbReference>